<dbReference type="InterPro" id="IPR049704">
    <property type="entry name" value="Aminotrans_3_PPA_site"/>
</dbReference>
<dbReference type="SUPFAM" id="SSF53383">
    <property type="entry name" value="PLP-dependent transferases"/>
    <property type="match status" value="1"/>
</dbReference>
<accession>A0A379WX21</accession>
<reference evidence="4 5" key="1">
    <citation type="submission" date="2018-06" db="EMBL/GenBank/DDBJ databases">
        <authorList>
            <consortium name="Pathogen Informatics"/>
            <person name="Doyle S."/>
        </authorList>
    </citation>
    <scope>NUCLEOTIDE SEQUENCE [LARGE SCALE GENOMIC DNA]</scope>
    <source>
        <strain evidence="4 5">NCTC8261</strain>
    </source>
</reference>
<evidence type="ECO:0000313" key="4">
    <source>
        <dbReference type="EMBL" id="SUH38602.1"/>
    </source>
</evidence>
<dbReference type="Proteomes" id="UP000254712">
    <property type="component" value="Unassembled WGS sequence"/>
</dbReference>
<dbReference type="Gene3D" id="3.40.640.10">
    <property type="entry name" value="Type I PLP-dependent aspartate aminotransferase-like (Major domain)"/>
    <property type="match status" value="1"/>
</dbReference>
<dbReference type="AlphaFoldDB" id="A0A379WX21"/>
<evidence type="ECO:0000256" key="2">
    <source>
        <dbReference type="ARBA" id="ARBA00022576"/>
    </source>
</evidence>
<dbReference type="EC" id="2.6.1.62" evidence="4"/>
<dbReference type="PANTHER" id="PTHR42684:SF17">
    <property type="entry name" value="ADENOSYLMETHIONINE-8-AMINO-7-OXONONANOATE AMINOTRANSFERASE"/>
    <property type="match status" value="1"/>
</dbReference>
<dbReference type="InterPro" id="IPR015421">
    <property type="entry name" value="PyrdxlP-dep_Trfase_major"/>
</dbReference>
<dbReference type="GO" id="GO:0004015">
    <property type="term" value="F:adenosylmethionine-8-amino-7-oxononanoate transaminase activity"/>
    <property type="evidence" value="ECO:0007669"/>
    <property type="project" value="UniProtKB-EC"/>
</dbReference>
<gene>
    <name evidence="4" type="primary">bioA_3</name>
    <name evidence="4" type="ORF">NCTC8261_04931</name>
</gene>
<name>A0A379WX21_SALET</name>
<dbReference type="PROSITE" id="PS00600">
    <property type="entry name" value="AA_TRANSFER_CLASS_3"/>
    <property type="match status" value="1"/>
</dbReference>
<sequence>MSVCDPDNSMHSLWKGYLPENLFAPAPQSRMDGEWDESDIAPFARLMAAHRHEIAAVILEPIVQGAGGMRIYHPQWLRRIRNMCDREGILLIADEIATGFGRTGKLFACEHAGIAPDILCLGKALTGGTMTSRQRSRHARLQRLLATARRGVLCMARRLWGIRWPAPSPAPA</sequence>
<protein>
    <submittedName>
        <fullName evidence="4">Adenosylmethionine--8-amino-7-oxononanoate aminotransferase</fullName>
        <ecNumber evidence="4">2.6.1.62</ecNumber>
    </submittedName>
</protein>
<dbReference type="Pfam" id="PF00202">
    <property type="entry name" value="Aminotran_3"/>
    <property type="match status" value="1"/>
</dbReference>
<evidence type="ECO:0000313" key="5">
    <source>
        <dbReference type="Proteomes" id="UP000254712"/>
    </source>
</evidence>
<keyword evidence="2 4" id="KW-0032">Aminotransferase</keyword>
<keyword evidence="3 4" id="KW-0808">Transferase</keyword>
<dbReference type="InterPro" id="IPR005814">
    <property type="entry name" value="Aminotrans_3"/>
</dbReference>
<dbReference type="GO" id="GO:0009102">
    <property type="term" value="P:biotin biosynthetic process"/>
    <property type="evidence" value="ECO:0007669"/>
    <property type="project" value="TreeGrafter"/>
</dbReference>
<dbReference type="EMBL" id="UGXT01000002">
    <property type="protein sequence ID" value="SUH38602.1"/>
    <property type="molecule type" value="Genomic_DNA"/>
</dbReference>
<comment type="cofactor">
    <cofactor evidence="1">
        <name>pyridoxal 5'-phosphate</name>
        <dbReference type="ChEBI" id="CHEBI:597326"/>
    </cofactor>
</comment>
<evidence type="ECO:0000256" key="1">
    <source>
        <dbReference type="ARBA" id="ARBA00001933"/>
    </source>
</evidence>
<organism evidence="4 5">
    <name type="scientific">Salmonella enterica I</name>
    <dbReference type="NCBI Taxonomy" id="59201"/>
    <lineage>
        <taxon>Bacteria</taxon>
        <taxon>Pseudomonadati</taxon>
        <taxon>Pseudomonadota</taxon>
        <taxon>Gammaproteobacteria</taxon>
        <taxon>Enterobacterales</taxon>
        <taxon>Enterobacteriaceae</taxon>
        <taxon>Salmonella</taxon>
    </lineage>
</organism>
<dbReference type="InterPro" id="IPR015424">
    <property type="entry name" value="PyrdxlP-dep_Trfase"/>
</dbReference>
<dbReference type="GO" id="GO:0030170">
    <property type="term" value="F:pyridoxal phosphate binding"/>
    <property type="evidence" value="ECO:0007669"/>
    <property type="project" value="InterPro"/>
</dbReference>
<evidence type="ECO:0000256" key="3">
    <source>
        <dbReference type="ARBA" id="ARBA00022679"/>
    </source>
</evidence>
<proteinExistence type="predicted"/>
<dbReference type="PANTHER" id="PTHR42684">
    <property type="entry name" value="ADENOSYLMETHIONINE-8-AMINO-7-OXONONANOATE AMINOTRANSFERASE"/>
    <property type="match status" value="1"/>
</dbReference>